<dbReference type="PROSITE" id="PS50927">
    <property type="entry name" value="BULB_LECTIN"/>
    <property type="match status" value="1"/>
</dbReference>
<comment type="catalytic activity">
    <reaction evidence="9">
        <text>L-seryl-[protein] + ATP = O-phospho-L-seryl-[protein] + ADP + H(+)</text>
        <dbReference type="Rhea" id="RHEA:17989"/>
        <dbReference type="Rhea" id="RHEA-COMP:9863"/>
        <dbReference type="Rhea" id="RHEA-COMP:11604"/>
        <dbReference type="ChEBI" id="CHEBI:15378"/>
        <dbReference type="ChEBI" id="CHEBI:29999"/>
        <dbReference type="ChEBI" id="CHEBI:30616"/>
        <dbReference type="ChEBI" id="CHEBI:83421"/>
        <dbReference type="ChEBI" id="CHEBI:456216"/>
        <dbReference type="EC" id="2.7.11.1"/>
    </reaction>
</comment>
<dbReference type="GO" id="GO:0004674">
    <property type="term" value="F:protein serine/threonine kinase activity"/>
    <property type="evidence" value="ECO:0007669"/>
    <property type="project" value="UniProtKB-EC"/>
</dbReference>
<accession>A0A3L6SKD1</accession>
<feature type="domain" description="Bulb-type lectin" evidence="11">
    <location>
        <begin position="18"/>
        <end position="136"/>
    </location>
</feature>
<evidence type="ECO:0000256" key="4">
    <source>
        <dbReference type="ARBA" id="ARBA00022729"/>
    </source>
</evidence>
<evidence type="ECO:0000256" key="8">
    <source>
        <dbReference type="ARBA" id="ARBA00047899"/>
    </source>
</evidence>
<dbReference type="PANTHER" id="PTHR47974:SF22">
    <property type="entry name" value="RECEPTOR-LIKE SERINE_THREONINE-PROTEIN KINASE"/>
    <property type="match status" value="1"/>
</dbReference>
<dbReference type="PANTHER" id="PTHR47974">
    <property type="entry name" value="OS07G0415500 PROTEIN"/>
    <property type="match status" value="1"/>
</dbReference>
<evidence type="ECO:0000313" key="13">
    <source>
        <dbReference type="Proteomes" id="UP000275267"/>
    </source>
</evidence>
<evidence type="ECO:0000256" key="1">
    <source>
        <dbReference type="ARBA" id="ARBA00004479"/>
    </source>
</evidence>
<evidence type="ECO:0000256" key="6">
    <source>
        <dbReference type="ARBA" id="ARBA00023136"/>
    </source>
</evidence>
<dbReference type="SUPFAM" id="SSF51110">
    <property type="entry name" value="alpha-D-mannose-specific plant lectins"/>
    <property type="match status" value="1"/>
</dbReference>
<dbReference type="STRING" id="4540.A0A3L6SKD1"/>
<proteinExistence type="predicted"/>
<dbReference type="GO" id="GO:0016020">
    <property type="term" value="C:membrane"/>
    <property type="evidence" value="ECO:0007669"/>
    <property type="project" value="UniProtKB-SubCell"/>
</dbReference>
<dbReference type="GO" id="GO:0051707">
    <property type="term" value="P:response to other organism"/>
    <property type="evidence" value="ECO:0007669"/>
    <property type="project" value="UniProtKB-ARBA"/>
</dbReference>
<dbReference type="InterPro" id="IPR001480">
    <property type="entry name" value="Bulb-type_lectin_dom"/>
</dbReference>
<evidence type="ECO:0000313" key="12">
    <source>
        <dbReference type="EMBL" id="RLN22605.1"/>
    </source>
</evidence>
<dbReference type="FunFam" id="2.90.10.10:FF:000021">
    <property type="entry name" value="Serine/threonine-protein kinase"/>
    <property type="match status" value="1"/>
</dbReference>
<keyword evidence="12" id="KW-0418">Kinase</keyword>
<dbReference type="EC" id="2.7.11.1" evidence="2"/>
<evidence type="ECO:0000256" key="3">
    <source>
        <dbReference type="ARBA" id="ARBA00022692"/>
    </source>
</evidence>
<keyword evidence="12" id="KW-0808">Transferase</keyword>
<gene>
    <name evidence="12" type="ORF">C2845_PM07G17210</name>
</gene>
<evidence type="ECO:0000259" key="11">
    <source>
        <dbReference type="PROSITE" id="PS50927"/>
    </source>
</evidence>
<feature type="signal peptide" evidence="10">
    <location>
        <begin position="1"/>
        <end position="21"/>
    </location>
</feature>
<evidence type="ECO:0000256" key="2">
    <source>
        <dbReference type="ARBA" id="ARBA00012513"/>
    </source>
</evidence>
<keyword evidence="13" id="KW-1185">Reference proteome</keyword>
<sequence>MAMSLYLIVLPLLAILPSSYASPKPMLGTGSSLLVEDYKQTFLTSPNSDFSCGFYEVGGNAFSFSIWFTNTMEKTVVWSANPKSPVNGHGSMVLLNHGGNLVLTDVNGTVTWDSKTGSGKGTTVVLLDTGKKLMFW</sequence>
<protein>
    <recommendedName>
        <fullName evidence="2">non-specific serine/threonine protein kinase</fullName>
        <ecNumber evidence="2">2.7.11.1</ecNumber>
    </recommendedName>
</protein>
<dbReference type="SMART" id="SM00108">
    <property type="entry name" value="B_lectin"/>
    <property type="match status" value="1"/>
</dbReference>
<comment type="catalytic activity">
    <reaction evidence="8">
        <text>L-threonyl-[protein] + ATP = O-phospho-L-threonyl-[protein] + ADP + H(+)</text>
        <dbReference type="Rhea" id="RHEA:46608"/>
        <dbReference type="Rhea" id="RHEA-COMP:11060"/>
        <dbReference type="Rhea" id="RHEA-COMP:11605"/>
        <dbReference type="ChEBI" id="CHEBI:15378"/>
        <dbReference type="ChEBI" id="CHEBI:30013"/>
        <dbReference type="ChEBI" id="CHEBI:30616"/>
        <dbReference type="ChEBI" id="CHEBI:61977"/>
        <dbReference type="ChEBI" id="CHEBI:456216"/>
        <dbReference type="EC" id="2.7.11.1"/>
    </reaction>
</comment>
<keyword evidence="4 10" id="KW-0732">Signal</keyword>
<dbReference type="Proteomes" id="UP000275267">
    <property type="component" value="Unassembled WGS sequence"/>
</dbReference>
<organism evidence="12 13">
    <name type="scientific">Panicum miliaceum</name>
    <name type="common">Proso millet</name>
    <name type="synonym">Broomcorn millet</name>
    <dbReference type="NCBI Taxonomy" id="4540"/>
    <lineage>
        <taxon>Eukaryota</taxon>
        <taxon>Viridiplantae</taxon>
        <taxon>Streptophyta</taxon>
        <taxon>Embryophyta</taxon>
        <taxon>Tracheophyta</taxon>
        <taxon>Spermatophyta</taxon>
        <taxon>Magnoliopsida</taxon>
        <taxon>Liliopsida</taxon>
        <taxon>Poales</taxon>
        <taxon>Poaceae</taxon>
        <taxon>PACMAD clade</taxon>
        <taxon>Panicoideae</taxon>
        <taxon>Panicodae</taxon>
        <taxon>Paniceae</taxon>
        <taxon>Panicinae</taxon>
        <taxon>Panicum</taxon>
        <taxon>Panicum sect. Panicum</taxon>
    </lineage>
</organism>
<keyword evidence="6" id="KW-0472">Membrane</keyword>
<reference evidence="13" key="1">
    <citation type="journal article" date="2019" name="Nat. Commun.">
        <title>The genome of broomcorn millet.</title>
        <authorList>
            <person name="Zou C."/>
            <person name="Miki D."/>
            <person name="Li D."/>
            <person name="Tang Q."/>
            <person name="Xiao L."/>
            <person name="Rajput S."/>
            <person name="Deng P."/>
            <person name="Jia W."/>
            <person name="Huang R."/>
            <person name="Zhang M."/>
            <person name="Sun Y."/>
            <person name="Hu J."/>
            <person name="Fu X."/>
            <person name="Schnable P.S."/>
            <person name="Li F."/>
            <person name="Zhang H."/>
            <person name="Feng B."/>
            <person name="Zhu X."/>
            <person name="Liu R."/>
            <person name="Schnable J.C."/>
            <person name="Zhu J.-K."/>
            <person name="Zhang H."/>
        </authorList>
    </citation>
    <scope>NUCLEOTIDE SEQUENCE [LARGE SCALE GENOMIC DNA]</scope>
</reference>
<dbReference type="InterPro" id="IPR036426">
    <property type="entry name" value="Bulb-type_lectin_dom_sf"/>
</dbReference>
<dbReference type="OrthoDB" id="590475at2759"/>
<comment type="subcellular location">
    <subcellularLocation>
        <location evidence="1">Membrane</location>
        <topology evidence="1">Single-pass type I membrane protein</topology>
    </subcellularLocation>
</comment>
<evidence type="ECO:0000256" key="9">
    <source>
        <dbReference type="ARBA" id="ARBA00048679"/>
    </source>
</evidence>
<dbReference type="Gene3D" id="2.90.10.10">
    <property type="entry name" value="Bulb-type lectin domain"/>
    <property type="match status" value="1"/>
</dbReference>
<dbReference type="AlphaFoldDB" id="A0A3L6SKD1"/>
<evidence type="ECO:0000256" key="10">
    <source>
        <dbReference type="SAM" id="SignalP"/>
    </source>
</evidence>
<keyword evidence="3" id="KW-0812">Transmembrane</keyword>
<dbReference type="EMBL" id="PQIB02000004">
    <property type="protein sequence ID" value="RLN22605.1"/>
    <property type="molecule type" value="Genomic_DNA"/>
</dbReference>
<feature type="chain" id="PRO_5018187152" description="non-specific serine/threonine protein kinase" evidence="10">
    <location>
        <begin position="22"/>
        <end position="136"/>
    </location>
</feature>
<keyword evidence="7 12" id="KW-0675">Receptor</keyword>
<evidence type="ECO:0000256" key="7">
    <source>
        <dbReference type="ARBA" id="ARBA00023170"/>
    </source>
</evidence>
<comment type="caution">
    <text evidence="12">The sequence shown here is derived from an EMBL/GenBank/DDBJ whole genome shotgun (WGS) entry which is preliminary data.</text>
</comment>
<keyword evidence="5" id="KW-1133">Transmembrane helix</keyword>
<name>A0A3L6SKD1_PANMI</name>
<evidence type="ECO:0000256" key="5">
    <source>
        <dbReference type="ARBA" id="ARBA00022989"/>
    </source>
</evidence>
<dbReference type="Pfam" id="PF01453">
    <property type="entry name" value="B_lectin"/>
    <property type="match status" value="1"/>
</dbReference>